<dbReference type="EMBL" id="CP076114">
    <property type="protein sequence ID" value="UUD64639.1"/>
    <property type="molecule type" value="Genomic_DNA"/>
</dbReference>
<evidence type="ECO:0000259" key="1">
    <source>
        <dbReference type="PROSITE" id="PS50887"/>
    </source>
</evidence>
<dbReference type="InterPro" id="IPR029787">
    <property type="entry name" value="Nucleotide_cyclase"/>
</dbReference>
<name>A0ABY5J9A8_9GAMM</name>
<evidence type="ECO:0000313" key="3">
    <source>
        <dbReference type="Proteomes" id="UP000887421"/>
    </source>
</evidence>
<dbReference type="CDD" id="cd01949">
    <property type="entry name" value="GGDEF"/>
    <property type="match status" value="1"/>
</dbReference>
<dbReference type="InterPro" id="IPR000160">
    <property type="entry name" value="GGDEF_dom"/>
</dbReference>
<proteinExistence type="predicted"/>
<dbReference type="Pfam" id="PF00990">
    <property type="entry name" value="GGDEF"/>
    <property type="match status" value="1"/>
</dbReference>
<dbReference type="NCBIfam" id="TIGR00254">
    <property type="entry name" value="GGDEF"/>
    <property type="match status" value="1"/>
</dbReference>
<dbReference type="InterPro" id="IPR052163">
    <property type="entry name" value="DGC-Regulatory_Protein"/>
</dbReference>
<dbReference type="PANTHER" id="PTHR46663:SF2">
    <property type="entry name" value="GGDEF DOMAIN-CONTAINING PROTEIN"/>
    <property type="match status" value="1"/>
</dbReference>
<dbReference type="InterPro" id="IPR043128">
    <property type="entry name" value="Rev_trsase/Diguanyl_cyclase"/>
</dbReference>
<dbReference type="SUPFAM" id="SSF55073">
    <property type="entry name" value="Nucleotide cyclase"/>
    <property type="match status" value="1"/>
</dbReference>
<evidence type="ECO:0000313" key="2">
    <source>
        <dbReference type="EMBL" id="UUD64639.1"/>
    </source>
</evidence>
<keyword evidence="3" id="KW-1185">Reference proteome</keyword>
<feature type="domain" description="GGDEF" evidence="1">
    <location>
        <begin position="1"/>
        <end position="104"/>
    </location>
</feature>
<reference evidence="2" key="1">
    <citation type="submission" date="2021-05" db="EMBL/GenBank/DDBJ databases">
        <title>Complete genome sequence of Pseudomonas seleniipraecipitans strain D1-6.</title>
        <authorList>
            <person name="Lafi F."/>
            <person name="Eida A."/>
            <person name="Alam I."/>
            <person name="Hert H."/>
            <person name="Saad M."/>
        </authorList>
    </citation>
    <scope>NUCLEOTIDE SEQUENCE</scope>
    <source>
        <strain evidence="2">D1-6</strain>
    </source>
</reference>
<gene>
    <name evidence="2" type="ORF">D16iCDA_02745</name>
</gene>
<dbReference type="Proteomes" id="UP000887421">
    <property type="component" value="Chromosome"/>
</dbReference>
<accession>A0ABY5J9A8</accession>
<dbReference type="PANTHER" id="PTHR46663">
    <property type="entry name" value="DIGUANYLATE CYCLASE DGCT-RELATED"/>
    <property type="match status" value="1"/>
</dbReference>
<protein>
    <submittedName>
        <fullName evidence="2">GGDEF domain-containing protein</fullName>
    </submittedName>
</protein>
<dbReference type="RefSeq" id="WP_164090988.1">
    <property type="nucleotide sequence ID" value="NZ_CP076114.1"/>
</dbReference>
<organism evidence="2 3">
    <name type="scientific">Phytopseudomonas seleniipraecipitans</name>
    <dbReference type="NCBI Taxonomy" id="640205"/>
    <lineage>
        <taxon>Bacteria</taxon>
        <taxon>Pseudomonadati</taxon>
        <taxon>Pseudomonadota</taxon>
        <taxon>Gammaproteobacteria</taxon>
        <taxon>Pseudomonadales</taxon>
        <taxon>Pseudomonadaceae</taxon>
        <taxon>Phytopseudomonas</taxon>
    </lineage>
</organism>
<dbReference type="PROSITE" id="PS50887">
    <property type="entry name" value="GGDEF"/>
    <property type="match status" value="1"/>
</dbReference>
<sequence length="108" mass="11934">MADRLKQTMRRDDLIYRFAGDEFVAIARGVLERDTASRIAEDLGRVLLKPFSISSGIVQIGSSIGVTICPSCANISGDQLLQHSDTAMYEAKRGGRNGFRFKECYGRS</sequence>
<dbReference type="Gene3D" id="3.30.70.270">
    <property type="match status" value="1"/>
</dbReference>